<sequence>MHRREWLRLFGGGLIAAATLPLVGCSSALPAEAIAAWQPPSASLDLRHWILSHALLAPHSHNLQSWLVNLDIPDSILLRMDQRRLLPETDPFGRQMVMSQGTFIEILAIAAQQRGYRAEVTPFPEGEFSANQVDERPTARIRLIADPALRPDPLFAQIFQRHTNRSPYEARDPDAKALQAIAASTTAYPVRCGFILSTEANMARHRQIANEAWRVELSTPRTLLESYKVLRVGPAEIAKHRDGLSLNDPFVRVLTATGLFDRSKASAPDSSEITGQIEKFQAKIAATPAFFWLLSERNDRQTQLQAGRAYVRAQLAATAFGLSMHPLQQALQEYPEQRDNYTAIHHLLDASQPGQTVQMWARLGYAPAVEPAPRRGLAAHLSQV</sequence>
<proteinExistence type="predicted"/>
<name>A0AAU7FBJ8_9NEIS</name>
<dbReference type="Gene3D" id="3.40.109.10">
    <property type="entry name" value="NADH Oxidase"/>
    <property type="match status" value="1"/>
</dbReference>
<organism evidence="1">
    <name type="scientific">Chitinibacter mangrovi</name>
    <dbReference type="NCBI Taxonomy" id="3153927"/>
    <lineage>
        <taxon>Bacteria</taxon>
        <taxon>Pseudomonadati</taxon>
        <taxon>Pseudomonadota</taxon>
        <taxon>Betaproteobacteria</taxon>
        <taxon>Neisseriales</taxon>
        <taxon>Chitinibacteraceae</taxon>
        <taxon>Chitinibacter</taxon>
    </lineage>
</organism>
<dbReference type="AlphaFoldDB" id="A0AAU7FBJ8"/>
<gene>
    <name evidence="1" type="ORF">ABHF33_03100</name>
</gene>
<dbReference type="RefSeq" id="WP_348945597.1">
    <property type="nucleotide sequence ID" value="NZ_CP157355.1"/>
</dbReference>
<dbReference type="KEGG" id="cmav:ABHF33_03100"/>
<reference evidence="1" key="1">
    <citation type="submission" date="2024-05" db="EMBL/GenBank/DDBJ databases">
        <authorList>
            <person name="Yang L."/>
            <person name="Pan L."/>
        </authorList>
    </citation>
    <scope>NUCLEOTIDE SEQUENCE</scope>
    <source>
        <strain evidence="1">FCG-7</strain>
    </source>
</reference>
<dbReference type="NCBIfam" id="NF047509">
    <property type="entry name" value="Rv3131_FMN_oxido"/>
    <property type="match status" value="1"/>
</dbReference>
<evidence type="ECO:0000313" key="1">
    <source>
        <dbReference type="EMBL" id="XBM01294.1"/>
    </source>
</evidence>
<accession>A0AAU7FBJ8</accession>
<dbReference type="InterPro" id="IPR000415">
    <property type="entry name" value="Nitroreductase-like"/>
</dbReference>
<dbReference type="GO" id="GO:0016491">
    <property type="term" value="F:oxidoreductase activity"/>
    <property type="evidence" value="ECO:0007669"/>
    <property type="project" value="InterPro"/>
</dbReference>
<dbReference type="EMBL" id="CP157355">
    <property type="protein sequence ID" value="XBM01294.1"/>
    <property type="molecule type" value="Genomic_DNA"/>
</dbReference>
<evidence type="ECO:0008006" key="2">
    <source>
        <dbReference type="Google" id="ProtNLM"/>
    </source>
</evidence>
<protein>
    <recommendedName>
        <fullName evidence="2">Twin-arginine translocation pathway signal protein</fullName>
    </recommendedName>
</protein>
<dbReference type="SUPFAM" id="SSF55469">
    <property type="entry name" value="FMN-dependent nitroreductase-like"/>
    <property type="match status" value="1"/>
</dbReference>